<evidence type="ECO:0000259" key="1">
    <source>
        <dbReference type="Pfam" id="PF00144"/>
    </source>
</evidence>
<dbReference type="PANTHER" id="PTHR46825:SF9">
    <property type="entry name" value="BETA-LACTAMASE-RELATED DOMAIN-CONTAINING PROTEIN"/>
    <property type="match status" value="1"/>
</dbReference>
<reference evidence="2" key="1">
    <citation type="journal article" date="2014" name="Int. J. Syst. Evol. Microbiol.">
        <title>Complete genome sequence of Corynebacterium casei LMG S-19264T (=DSM 44701T), isolated from a smear-ripened cheese.</title>
        <authorList>
            <consortium name="US DOE Joint Genome Institute (JGI-PGF)"/>
            <person name="Walter F."/>
            <person name="Albersmeier A."/>
            <person name="Kalinowski J."/>
            <person name="Ruckert C."/>
        </authorList>
    </citation>
    <scope>NUCLEOTIDE SEQUENCE</scope>
    <source>
        <strain evidence="2">CGMCC 1.15085</strain>
    </source>
</reference>
<dbReference type="Gene3D" id="3.40.710.10">
    <property type="entry name" value="DD-peptidase/beta-lactamase superfamily"/>
    <property type="match status" value="1"/>
</dbReference>
<dbReference type="Proteomes" id="UP000636793">
    <property type="component" value="Unassembled WGS sequence"/>
</dbReference>
<evidence type="ECO:0000313" key="2">
    <source>
        <dbReference type="EMBL" id="GGB23051.1"/>
    </source>
</evidence>
<dbReference type="InterPro" id="IPR050491">
    <property type="entry name" value="AmpC-like"/>
</dbReference>
<dbReference type="InterPro" id="IPR001466">
    <property type="entry name" value="Beta-lactam-related"/>
</dbReference>
<organism evidence="2 3">
    <name type="scientific">Flexivirga endophytica</name>
    <dbReference type="NCBI Taxonomy" id="1849103"/>
    <lineage>
        <taxon>Bacteria</taxon>
        <taxon>Bacillati</taxon>
        <taxon>Actinomycetota</taxon>
        <taxon>Actinomycetes</taxon>
        <taxon>Micrococcales</taxon>
        <taxon>Dermacoccaceae</taxon>
        <taxon>Flexivirga</taxon>
    </lineage>
</organism>
<name>A0A916SZB7_9MICO</name>
<sequence>MPEFAMLPHLSEIALSASKAVVGVSRAGERIFARVGDVDEHSIFRIASLTKTFTAVATVRAAAAAGVPLHTSVRQLMPPLKSRWSADRDITVEHLLAQTSGLTPAVTAADAAAVGEGDDALLAVCEFVVRAGSDRRPGDRWEYYNGNYFLAGAVTAALASCSYEDTLERLVLAPAGRLGGYRTAMLLLPRVEFAAVALANDASALPAIARVLSDLQEGVTGDDLTAAIAAFAA</sequence>
<dbReference type="RefSeq" id="WP_188836006.1">
    <property type="nucleotide sequence ID" value="NZ_BMHI01000002.1"/>
</dbReference>
<evidence type="ECO:0000313" key="3">
    <source>
        <dbReference type="Proteomes" id="UP000636793"/>
    </source>
</evidence>
<dbReference type="InterPro" id="IPR012338">
    <property type="entry name" value="Beta-lactam/transpept-like"/>
</dbReference>
<accession>A0A916SZB7</accession>
<gene>
    <name evidence="2" type="ORF">GCM10011492_11100</name>
</gene>
<dbReference type="Pfam" id="PF00144">
    <property type="entry name" value="Beta-lactamase"/>
    <property type="match status" value="1"/>
</dbReference>
<comment type="caution">
    <text evidence="2">The sequence shown here is derived from an EMBL/GenBank/DDBJ whole genome shotgun (WGS) entry which is preliminary data.</text>
</comment>
<keyword evidence="3" id="KW-1185">Reference proteome</keyword>
<dbReference type="SUPFAM" id="SSF56601">
    <property type="entry name" value="beta-lactamase/transpeptidase-like"/>
    <property type="match status" value="1"/>
</dbReference>
<protein>
    <recommendedName>
        <fullName evidence="1">Beta-lactamase-related domain-containing protein</fullName>
    </recommendedName>
</protein>
<dbReference type="AlphaFoldDB" id="A0A916SZB7"/>
<dbReference type="PANTHER" id="PTHR46825">
    <property type="entry name" value="D-ALANYL-D-ALANINE-CARBOXYPEPTIDASE/ENDOPEPTIDASE AMPH"/>
    <property type="match status" value="1"/>
</dbReference>
<feature type="domain" description="Beta-lactamase-related" evidence="1">
    <location>
        <begin position="20"/>
        <end position="177"/>
    </location>
</feature>
<proteinExistence type="predicted"/>
<dbReference type="EMBL" id="BMHI01000002">
    <property type="protein sequence ID" value="GGB23051.1"/>
    <property type="molecule type" value="Genomic_DNA"/>
</dbReference>
<reference evidence="2" key="2">
    <citation type="submission" date="2020-09" db="EMBL/GenBank/DDBJ databases">
        <authorList>
            <person name="Sun Q."/>
            <person name="Zhou Y."/>
        </authorList>
    </citation>
    <scope>NUCLEOTIDE SEQUENCE</scope>
    <source>
        <strain evidence="2">CGMCC 1.15085</strain>
    </source>
</reference>